<evidence type="ECO:0000259" key="2">
    <source>
        <dbReference type="Pfam" id="PF01593"/>
    </source>
</evidence>
<dbReference type="EMBL" id="FO203427">
    <property type="protein sequence ID" value="CCH49207.1"/>
    <property type="molecule type" value="Genomic_DNA"/>
</dbReference>
<dbReference type="STRING" id="1322246.BN4_11972"/>
<dbReference type="InterPro" id="IPR036188">
    <property type="entry name" value="FAD/NAD-bd_sf"/>
</dbReference>
<evidence type="ECO:0000313" key="3">
    <source>
        <dbReference type="EMBL" id="CCH49207.1"/>
    </source>
</evidence>
<name>M1WSZ9_PSEP2</name>
<dbReference type="Pfam" id="PF01593">
    <property type="entry name" value="Amino_oxidase"/>
    <property type="match status" value="1"/>
</dbReference>
<evidence type="ECO:0000313" key="4">
    <source>
        <dbReference type="Proteomes" id="UP000011724"/>
    </source>
</evidence>
<dbReference type="BioCyc" id="DPIE1322246:BN4_RS09905-MONOMER"/>
<feature type="domain" description="Amine oxidase" evidence="2">
    <location>
        <begin position="13"/>
        <end position="265"/>
    </location>
</feature>
<reference evidence="4" key="2">
    <citation type="journal article" date="2013" name="Stand. Genomic Sci.">
        <title>Complete genome sequence of Desulfocapsa sulfexigens, a marine deltaproteobacterium specialized in disproportionating inorganic sulfur compounds.</title>
        <authorList>
            <person name="Finster K.W."/>
            <person name="Kjeldsen K.U."/>
            <person name="Kube M."/>
            <person name="Reinhardt R."/>
            <person name="Mussmann M."/>
            <person name="Amann R."/>
            <person name="Schreiber L."/>
        </authorList>
    </citation>
    <scope>NUCLEOTIDE SEQUENCE [LARGE SCALE GENOMIC DNA]</scope>
    <source>
        <strain evidence="4">DSM 10523 / SB164P1</strain>
    </source>
</reference>
<proteinExistence type="inferred from homology"/>
<dbReference type="HOGENOM" id="CLU_026719_0_0_7"/>
<dbReference type="OrthoDB" id="9769600at2"/>
<dbReference type="PANTHER" id="PTHR43734">
    <property type="entry name" value="PHYTOENE DESATURASE"/>
    <property type="match status" value="1"/>
</dbReference>
<comment type="similarity">
    <text evidence="1">Belongs to the carotenoid/retinoid oxidoreductase family.</text>
</comment>
<dbReference type="GO" id="GO:0016491">
    <property type="term" value="F:oxidoreductase activity"/>
    <property type="evidence" value="ECO:0007669"/>
    <property type="project" value="InterPro"/>
</dbReference>
<sequence length="453" mass="51636">MKTQYLIIGAGPTGLGAANRFKELGMDDYLILERNDYAGGLATSFKDDNGFTWDIGGHVVFSHYEYFDDLMNSLLGDERLEHERESWVRTSGTWVPYPFQNNIRYLPPEARWDCVQGLLPGNRPEQPPTNFGEWITHIFGEGIARHFMNPYNFKVWATPPELMQFNWIGERVSVVDLKMVLKNIIMERDDIAWGPNNTFKFPLKGGTGEIFHRLGDRLKDRIEFGQSVVSIDPDAKVVTTDKGTKIEYETLLNTGPLDTLASQWLTDRDTAMGDAAKDLVHNSVLVAGVGLDIKDESDRNSRCWMYYPEADSPFYRVTNFHNYSPNNVARPGEQLAFMCESSFSDHKPEKVDELMDRTIAGLVNTTMLDASRVDDICTKWELAVDYGYPVPTLGRDNALRAIQPRLEAKDIYSRGRFGGWKYEVSNMDHSVMQGVEWAERMVKGTPESTYSWE</sequence>
<evidence type="ECO:0000256" key="1">
    <source>
        <dbReference type="ARBA" id="ARBA00006046"/>
    </source>
</evidence>
<organism evidence="3 4">
    <name type="scientific">Pseudodesulfovibrio piezophilus (strain DSM 21447 / JCM 15486 / C1TLV30)</name>
    <name type="common">Desulfovibrio piezophilus</name>
    <dbReference type="NCBI Taxonomy" id="1322246"/>
    <lineage>
        <taxon>Bacteria</taxon>
        <taxon>Pseudomonadati</taxon>
        <taxon>Thermodesulfobacteriota</taxon>
        <taxon>Desulfovibrionia</taxon>
        <taxon>Desulfovibrionales</taxon>
        <taxon>Desulfovibrionaceae</taxon>
    </lineage>
</organism>
<gene>
    <name evidence="3" type="ordered locus">BN4_11972</name>
</gene>
<dbReference type="eggNOG" id="COG1232">
    <property type="taxonomic scope" value="Bacteria"/>
</dbReference>
<dbReference type="InterPro" id="IPR002937">
    <property type="entry name" value="Amino_oxidase"/>
</dbReference>
<reference evidence="3 4" key="1">
    <citation type="journal article" date="2013" name="PLoS ONE">
        <title>The first genomic and proteomic characterization of a deep-sea sulfate reducer: insights into the piezophilic lifestyle of Desulfovibrio piezophilus.</title>
        <authorList>
            <person name="Pradel N."/>
            <person name="Ji B."/>
            <person name="Gimenez G."/>
            <person name="Talla E."/>
            <person name="Lenoble P."/>
            <person name="Garel M."/>
            <person name="Tamburini C."/>
            <person name="Fourquet P."/>
            <person name="Lebrun R."/>
            <person name="Bertin P."/>
            <person name="Denis Y."/>
            <person name="Pophillat M."/>
            <person name="Barbe V."/>
            <person name="Ollivier B."/>
            <person name="Dolla A."/>
        </authorList>
    </citation>
    <scope>NUCLEOTIDE SEQUENCE [LARGE SCALE GENOMIC DNA]</scope>
    <source>
        <strain evidence="4">DSM 10523 / SB164P1</strain>
    </source>
</reference>
<dbReference type="Proteomes" id="UP000011724">
    <property type="component" value="Chromosome"/>
</dbReference>
<dbReference type="AlphaFoldDB" id="M1WSZ9"/>
<protein>
    <submittedName>
        <fullName evidence="3">Amine oxidase</fullName>
    </submittedName>
</protein>
<dbReference type="RefSeq" id="WP_015415251.1">
    <property type="nucleotide sequence ID" value="NC_020409.1"/>
</dbReference>
<dbReference type="KEGG" id="dpi:BN4_11972"/>
<dbReference type="PATRIC" id="fig|879567.3.peg.2095"/>
<dbReference type="SUPFAM" id="SSF51971">
    <property type="entry name" value="Nucleotide-binding domain"/>
    <property type="match status" value="1"/>
</dbReference>
<accession>M1WSZ9</accession>
<dbReference type="PANTHER" id="PTHR43734:SF4">
    <property type="entry name" value="AMINE OXIDASE DOMAIN-CONTAINING PROTEIN"/>
    <property type="match status" value="1"/>
</dbReference>
<dbReference type="Gene3D" id="3.50.50.60">
    <property type="entry name" value="FAD/NAD(P)-binding domain"/>
    <property type="match status" value="1"/>
</dbReference>
<keyword evidence="4" id="KW-1185">Reference proteome</keyword>